<keyword evidence="1" id="KW-0472">Membrane</keyword>
<evidence type="ECO:0000256" key="1">
    <source>
        <dbReference type="SAM" id="Phobius"/>
    </source>
</evidence>
<proteinExistence type="predicted"/>
<sequence length="289" mass="33107">MAKAEYKVPPSLARSVLDYEIPITTKSFSLGIIPVKVLLFWFVVFISTAAVIMTPPVKHSPVWLKIIIVLWVIGFAAYFGQWTKTKEMKFMQLPALFGYLQKQHRRISTRRDTAPYPFMQLVGIKSVDEDGYVRYLDGSVGYFYSVVGTASALLFSGDRSQIVDRVDSFWQKVETDTQWNFITTKESQAVFSQVANVERKNQNLVYRHPELTKLMEESLDILRYDVGGKFSSIHQYLALHSPNDAALHTAQEILLSEVENSSAMYKQCRQLNGFEVNDLLRSIYGHKKK</sequence>
<name>A0A169RYM8_9CORY</name>
<gene>
    <name evidence="2" type="ORF">N24_1896</name>
</gene>
<accession>A0A169RYM8</accession>
<keyword evidence="1" id="KW-1133">Transmembrane helix</keyword>
<keyword evidence="3" id="KW-1185">Reference proteome</keyword>
<organism evidence="2 3">
    <name type="scientific">Corynebacterium suranareeae</name>
    <dbReference type="NCBI Taxonomy" id="2506452"/>
    <lineage>
        <taxon>Bacteria</taxon>
        <taxon>Bacillati</taxon>
        <taxon>Actinomycetota</taxon>
        <taxon>Actinomycetes</taxon>
        <taxon>Mycobacteriales</taxon>
        <taxon>Corynebacteriaceae</taxon>
        <taxon>Corynebacterium</taxon>
    </lineage>
</organism>
<feature type="transmembrane region" description="Helical" evidence="1">
    <location>
        <begin position="62"/>
        <end position="80"/>
    </location>
</feature>
<dbReference type="EMBL" id="AP017369">
    <property type="protein sequence ID" value="BAU96158.1"/>
    <property type="molecule type" value="Genomic_DNA"/>
</dbReference>
<dbReference type="Proteomes" id="UP000218244">
    <property type="component" value="Chromosome"/>
</dbReference>
<keyword evidence="1" id="KW-0812">Transmembrane</keyword>
<feature type="transmembrane region" description="Helical" evidence="1">
    <location>
        <begin position="37"/>
        <end position="56"/>
    </location>
</feature>
<dbReference type="KEGG" id="csur:N24_1896"/>
<dbReference type="RefSeq" id="WP_096456460.1">
    <property type="nucleotide sequence ID" value="NZ_AP017369.1"/>
</dbReference>
<protein>
    <submittedName>
        <fullName evidence="2">Uncharacterized protein</fullName>
    </submittedName>
</protein>
<evidence type="ECO:0000313" key="2">
    <source>
        <dbReference type="EMBL" id="BAU96158.1"/>
    </source>
</evidence>
<dbReference type="AlphaFoldDB" id="A0A169RYM8"/>
<reference evidence="2 3" key="1">
    <citation type="submission" date="2016-02" db="EMBL/GenBank/DDBJ databases">
        <title>Corynebacterium glutamicum N24 whole genome sequencing project.</title>
        <authorList>
            <person name="Matsutani M."/>
            <person name="Nangtapong N."/>
            <person name="Yakushi T."/>
            <person name="Matsushita K."/>
        </authorList>
    </citation>
    <scope>NUCLEOTIDE SEQUENCE [LARGE SCALE GENOMIC DNA]</scope>
    <source>
        <strain evidence="2 3">N24</strain>
    </source>
</reference>
<evidence type="ECO:0000313" key="3">
    <source>
        <dbReference type="Proteomes" id="UP000218244"/>
    </source>
</evidence>